<keyword evidence="6" id="KW-0742">SOS response</keyword>
<evidence type="ECO:0000256" key="6">
    <source>
        <dbReference type="HAMAP-Rule" id="MF_00203"/>
    </source>
</evidence>
<evidence type="ECO:0000256" key="1">
    <source>
        <dbReference type="ARBA" id="ARBA00022490"/>
    </source>
</evidence>
<dbReference type="InterPro" id="IPR038476">
    <property type="entry name" value="UvrC_RNase_H_dom_sf"/>
</dbReference>
<dbReference type="InterPro" id="IPR000305">
    <property type="entry name" value="GIY-YIG_endonuc"/>
</dbReference>
<dbReference type="GO" id="GO:0006289">
    <property type="term" value="P:nucleotide-excision repair"/>
    <property type="evidence" value="ECO:0007669"/>
    <property type="project" value="UniProtKB-UniRule"/>
</dbReference>
<dbReference type="InterPro" id="IPR001162">
    <property type="entry name" value="UvrC_RNase_H_dom"/>
</dbReference>
<feature type="domain" description="UvrC family homology region profile" evidence="8">
    <location>
        <begin position="281"/>
        <end position="457"/>
    </location>
</feature>
<dbReference type="GO" id="GO:0009380">
    <property type="term" value="C:excinuclease repair complex"/>
    <property type="evidence" value="ECO:0007669"/>
    <property type="project" value="InterPro"/>
</dbReference>
<evidence type="ECO:0000313" key="10">
    <source>
        <dbReference type="Proteomes" id="UP000230935"/>
    </source>
</evidence>
<evidence type="ECO:0000256" key="3">
    <source>
        <dbReference type="ARBA" id="ARBA00022769"/>
    </source>
</evidence>
<dbReference type="Pfam" id="PF08459">
    <property type="entry name" value="UvrC_RNaseH_dom"/>
    <property type="match status" value="1"/>
</dbReference>
<dbReference type="PROSITE" id="PS50164">
    <property type="entry name" value="GIY_YIG"/>
    <property type="match status" value="1"/>
</dbReference>
<keyword evidence="5 6" id="KW-0234">DNA repair</keyword>
<comment type="caution">
    <text evidence="9">The sequence shown here is derived from an EMBL/GenBank/DDBJ whole genome shotgun (WGS) entry which is preliminary data.</text>
</comment>
<evidence type="ECO:0000259" key="8">
    <source>
        <dbReference type="PROSITE" id="PS50165"/>
    </source>
</evidence>
<accession>A0A2H0W1K3</accession>
<dbReference type="PANTHER" id="PTHR30562">
    <property type="entry name" value="UVRC/OXIDOREDUCTASE"/>
    <property type="match status" value="1"/>
</dbReference>
<dbReference type="InterPro" id="IPR036876">
    <property type="entry name" value="UVR_dom_sf"/>
</dbReference>
<keyword evidence="1 6" id="KW-0963">Cytoplasm</keyword>
<comment type="similarity">
    <text evidence="6">Belongs to the UvrC family.</text>
</comment>
<dbReference type="NCBIfam" id="TIGR00194">
    <property type="entry name" value="uvrC"/>
    <property type="match status" value="1"/>
</dbReference>
<dbReference type="HAMAP" id="MF_00203">
    <property type="entry name" value="UvrC"/>
    <property type="match status" value="1"/>
</dbReference>
<evidence type="ECO:0000256" key="2">
    <source>
        <dbReference type="ARBA" id="ARBA00022763"/>
    </source>
</evidence>
<gene>
    <name evidence="6 9" type="primary">uvrC</name>
    <name evidence="9" type="ORF">COT81_02020</name>
</gene>
<organism evidence="9 10">
    <name type="scientific">Candidatus Buchananbacteria bacterium CG10_big_fil_rev_8_21_14_0_10_42_9</name>
    <dbReference type="NCBI Taxonomy" id="1974526"/>
    <lineage>
        <taxon>Bacteria</taxon>
        <taxon>Candidatus Buchananiibacteriota</taxon>
    </lineage>
</organism>
<keyword evidence="2 6" id="KW-0227">DNA damage</keyword>
<dbReference type="SUPFAM" id="SSF46600">
    <property type="entry name" value="C-terminal UvrC-binding domain of UvrB"/>
    <property type="match status" value="1"/>
</dbReference>
<dbReference type="Pfam" id="PF01541">
    <property type="entry name" value="GIY-YIG"/>
    <property type="match status" value="1"/>
</dbReference>
<evidence type="ECO:0000259" key="7">
    <source>
        <dbReference type="PROSITE" id="PS50164"/>
    </source>
</evidence>
<dbReference type="PROSITE" id="PS50165">
    <property type="entry name" value="UVRC"/>
    <property type="match status" value="1"/>
</dbReference>
<dbReference type="Proteomes" id="UP000230935">
    <property type="component" value="Unassembled WGS sequence"/>
</dbReference>
<dbReference type="Pfam" id="PF22920">
    <property type="entry name" value="UvrC_RNaseH"/>
    <property type="match status" value="1"/>
</dbReference>
<dbReference type="CDD" id="cd10434">
    <property type="entry name" value="GIY-YIG_UvrC_Cho"/>
    <property type="match status" value="1"/>
</dbReference>
<dbReference type="InterPro" id="IPR035901">
    <property type="entry name" value="GIY-YIG_endonuc_sf"/>
</dbReference>
<dbReference type="FunFam" id="3.40.1440.10:FF:000001">
    <property type="entry name" value="UvrABC system protein C"/>
    <property type="match status" value="1"/>
</dbReference>
<sequence>MPKLKTQLTNLPHQPGCYLYYNSAGKLLYIGKAKDIKKRVASYFTKNIHDPKTEKLISEIAKVDYIVTDNELEAYLLENKLIKKRQPVYNIMLKDDKTYAYIEITKEKFPRLVTTRTKSPDKKLFGPYPSGYSRQHVLRLANSLFKLRVCKKLPKRPCLLYHINQCSAPCINNISEGEYVRNVTLAEMLLKGDIKPLTKKLEFEMDKFSKRQEYEIAKLKRDQMRALQSLATQQRVDLKKRYDQNVINYVATAKQTIFGVFRINKGVITGKQEFVFKKELALLEDFITRYYETHDIPEEIIIPERFENQKLVAAYLTKAKGKKVSFTVPQRGDKVKLLDLVKTNILTKEKEEESALFELRQKLKLENVPRTIECFDISNLGETNKVGSMVYFKDGKPDKSNYRRFKIRTVEGQSDYDSMREVVLRRYLRLVKENKTLPDLVIVDGGKPQMSAALSAFREIGIQLPLIGLAKKHEEVYTTYTQYPFRFSRRTDALKLLQHIRDEAHRFAITYHRVLRSKGMR</sequence>
<dbReference type="InterPro" id="IPR001943">
    <property type="entry name" value="UVR_dom"/>
</dbReference>
<comment type="function">
    <text evidence="6">The UvrABC repair system catalyzes the recognition and processing of DNA lesions. UvrC both incises the 5' and 3' sides of the lesion. The N-terminal half is responsible for the 3' incision and the C-terminal half is responsible for the 5' incision.</text>
</comment>
<reference evidence="10" key="1">
    <citation type="submission" date="2017-09" db="EMBL/GenBank/DDBJ databases">
        <title>Depth-based differentiation of microbial function through sediment-hosted aquifers and enrichment of novel symbionts in the deep terrestrial subsurface.</title>
        <authorList>
            <person name="Probst A.J."/>
            <person name="Ladd B."/>
            <person name="Jarett J.K."/>
            <person name="Geller-Mcgrath D.E."/>
            <person name="Sieber C.M.K."/>
            <person name="Emerson J.B."/>
            <person name="Anantharaman K."/>
            <person name="Thomas B.C."/>
            <person name="Malmstrom R."/>
            <person name="Stieglmeier M."/>
            <person name="Klingl A."/>
            <person name="Woyke T."/>
            <person name="Ryan C.M."/>
            <person name="Banfield J.F."/>
        </authorList>
    </citation>
    <scope>NUCLEOTIDE SEQUENCE [LARGE SCALE GENOMIC DNA]</scope>
</reference>
<dbReference type="InterPro" id="IPR047296">
    <property type="entry name" value="GIY-YIG_UvrC_Cho"/>
</dbReference>
<dbReference type="PANTHER" id="PTHR30562:SF1">
    <property type="entry name" value="UVRABC SYSTEM PROTEIN C"/>
    <property type="match status" value="1"/>
</dbReference>
<dbReference type="SUPFAM" id="SSF82771">
    <property type="entry name" value="GIY-YIG endonuclease"/>
    <property type="match status" value="1"/>
</dbReference>
<comment type="subcellular location">
    <subcellularLocation>
        <location evidence="6">Cytoplasm</location>
    </subcellularLocation>
</comment>
<dbReference type="Pfam" id="PF02151">
    <property type="entry name" value="UVR"/>
    <property type="match status" value="1"/>
</dbReference>
<dbReference type="Gene3D" id="3.40.1440.10">
    <property type="entry name" value="GIY-YIG endonuclease"/>
    <property type="match status" value="1"/>
</dbReference>
<dbReference type="GO" id="GO:0009432">
    <property type="term" value="P:SOS response"/>
    <property type="evidence" value="ECO:0007669"/>
    <property type="project" value="UniProtKB-UniRule"/>
</dbReference>
<feature type="domain" description="GIY-YIG" evidence="7">
    <location>
        <begin position="13"/>
        <end position="91"/>
    </location>
</feature>
<dbReference type="AlphaFoldDB" id="A0A2H0W1K3"/>
<dbReference type="InterPro" id="IPR050066">
    <property type="entry name" value="UvrABC_protein_C"/>
</dbReference>
<name>A0A2H0W1K3_9BACT</name>
<evidence type="ECO:0000256" key="4">
    <source>
        <dbReference type="ARBA" id="ARBA00022881"/>
    </source>
</evidence>
<protein>
    <recommendedName>
        <fullName evidence="6">UvrABC system protein C</fullName>
        <shortName evidence="6">Protein UvrC</shortName>
    </recommendedName>
    <alternativeName>
        <fullName evidence="6">Excinuclease ABC subunit C</fullName>
    </alternativeName>
</protein>
<dbReference type="GO" id="GO:0003677">
    <property type="term" value="F:DNA binding"/>
    <property type="evidence" value="ECO:0007669"/>
    <property type="project" value="UniProtKB-UniRule"/>
</dbReference>
<proteinExistence type="inferred from homology"/>
<dbReference type="GO" id="GO:0009381">
    <property type="term" value="F:excinuclease ABC activity"/>
    <property type="evidence" value="ECO:0007669"/>
    <property type="project" value="UniProtKB-UniRule"/>
</dbReference>
<keyword evidence="3 6" id="KW-0228">DNA excision</keyword>
<dbReference type="EMBL" id="PEZZ01000014">
    <property type="protein sequence ID" value="PIS05255.1"/>
    <property type="molecule type" value="Genomic_DNA"/>
</dbReference>
<dbReference type="InterPro" id="IPR004791">
    <property type="entry name" value="UvrC"/>
</dbReference>
<evidence type="ECO:0000256" key="5">
    <source>
        <dbReference type="ARBA" id="ARBA00023204"/>
    </source>
</evidence>
<dbReference type="Gene3D" id="3.30.420.340">
    <property type="entry name" value="UvrC, RNAse H endonuclease domain"/>
    <property type="match status" value="1"/>
</dbReference>
<dbReference type="SMART" id="SM00465">
    <property type="entry name" value="GIYc"/>
    <property type="match status" value="1"/>
</dbReference>
<dbReference type="GO" id="GO:0005737">
    <property type="term" value="C:cytoplasm"/>
    <property type="evidence" value="ECO:0007669"/>
    <property type="project" value="UniProtKB-SubCell"/>
</dbReference>
<comment type="subunit">
    <text evidence="6">Interacts with UvrB in an incision complex.</text>
</comment>
<evidence type="ECO:0000313" key="9">
    <source>
        <dbReference type="EMBL" id="PIS05255.1"/>
    </source>
</evidence>
<keyword evidence="4 6" id="KW-0267">Excision nuclease</keyword>